<evidence type="ECO:0000256" key="1">
    <source>
        <dbReference type="SAM" id="MobiDB-lite"/>
    </source>
</evidence>
<proteinExistence type="predicted"/>
<keyword evidence="5" id="KW-1185">Reference proteome</keyword>
<feature type="transmembrane region" description="Helical" evidence="2">
    <location>
        <begin position="131"/>
        <end position="157"/>
    </location>
</feature>
<reference evidence="4" key="2">
    <citation type="journal article" date="2021" name="Sci. Rep.">
        <title>The distribution of antibiotic resistance genes in chicken gut microbiota commensals.</title>
        <authorList>
            <person name="Juricova H."/>
            <person name="Matiasovicova J."/>
            <person name="Kubasova T."/>
            <person name="Cejkova D."/>
            <person name="Rychlik I."/>
        </authorList>
    </citation>
    <scope>NUCLEOTIDE SEQUENCE</scope>
    <source>
        <strain evidence="4">An836</strain>
    </source>
</reference>
<evidence type="ECO:0000259" key="3">
    <source>
        <dbReference type="Pfam" id="PF12089"/>
    </source>
</evidence>
<dbReference type="EMBL" id="JACLYU010000005">
    <property type="protein sequence ID" value="MBM6699551.1"/>
    <property type="molecule type" value="Genomic_DNA"/>
</dbReference>
<dbReference type="Proteomes" id="UP000718821">
    <property type="component" value="Unassembled WGS sequence"/>
</dbReference>
<keyword evidence="2" id="KW-0472">Membrane</keyword>
<dbReference type="RefSeq" id="WP_204468385.1">
    <property type="nucleotide sequence ID" value="NZ_JACLYU010000005.1"/>
</dbReference>
<gene>
    <name evidence="4" type="ORF">H7U32_04310</name>
</gene>
<keyword evidence="2" id="KW-1133">Transmembrane helix</keyword>
<reference evidence="4" key="1">
    <citation type="submission" date="2020-08" db="EMBL/GenBank/DDBJ databases">
        <authorList>
            <person name="Cejkova D."/>
            <person name="Kubasova T."/>
            <person name="Jahodarova E."/>
            <person name="Rychlik I."/>
        </authorList>
    </citation>
    <scope>NUCLEOTIDE SEQUENCE</scope>
    <source>
        <strain evidence="4">An836</strain>
    </source>
</reference>
<protein>
    <submittedName>
        <fullName evidence="4">DUF3566 domain-containing protein</fullName>
    </submittedName>
</protein>
<sequence length="174" mass="18145">MSDNLEEQAPVVDPLAGRSGANGGQEHGPRVARSVSSAPESQPVRKATKRRGTPRARRMSLSLTHINPWSVAKVSFMLSIALGIIQIVAVALVWLLLDVVGVFNQITSIVASTGLDAGGFNLDNVFSISTVLSAVTIFSIVEVVLFTLIAAIGAALYNAVSALVGGIHVTLGDD</sequence>
<evidence type="ECO:0000313" key="4">
    <source>
        <dbReference type="EMBL" id="MBM6699551.1"/>
    </source>
</evidence>
<accession>A0A938WXB2</accession>
<dbReference type="InterPro" id="IPR021949">
    <property type="entry name" value="DUF3566_TM"/>
</dbReference>
<feature type="compositionally biased region" description="Basic residues" evidence="1">
    <location>
        <begin position="46"/>
        <end position="57"/>
    </location>
</feature>
<feature type="domain" description="DUF3566" evidence="3">
    <location>
        <begin position="57"/>
        <end position="173"/>
    </location>
</feature>
<comment type="caution">
    <text evidence="4">The sequence shown here is derived from an EMBL/GenBank/DDBJ whole genome shotgun (WGS) entry which is preliminary data.</text>
</comment>
<organism evidence="4 5">
    <name type="scientific">Bifidobacterium pullorum subsp. saeculare</name>
    <dbReference type="NCBI Taxonomy" id="78257"/>
    <lineage>
        <taxon>Bacteria</taxon>
        <taxon>Bacillati</taxon>
        <taxon>Actinomycetota</taxon>
        <taxon>Actinomycetes</taxon>
        <taxon>Bifidobacteriales</taxon>
        <taxon>Bifidobacteriaceae</taxon>
        <taxon>Bifidobacterium</taxon>
    </lineage>
</organism>
<evidence type="ECO:0000256" key="2">
    <source>
        <dbReference type="SAM" id="Phobius"/>
    </source>
</evidence>
<feature type="transmembrane region" description="Helical" evidence="2">
    <location>
        <begin position="76"/>
        <end position="97"/>
    </location>
</feature>
<evidence type="ECO:0000313" key="5">
    <source>
        <dbReference type="Proteomes" id="UP000718821"/>
    </source>
</evidence>
<feature type="region of interest" description="Disordered" evidence="1">
    <location>
        <begin position="1"/>
        <end position="57"/>
    </location>
</feature>
<dbReference type="Pfam" id="PF12089">
    <property type="entry name" value="DUF3566"/>
    <property type="match status" value="1"/>
</dbReference>
<dbReference type="AlphaFoldDB" id="A0A938WXB2"/>
<name>A0A938WXB2_9BIFI</name>
<keyword evidence="2" id="KW-0812">Transmembrane</keyword>